<dbReference type="OrthoDB" id="1431247at2759"/>
<dbReference type="Gene3D" id="2.60.40.790">
    <property type="match status" value="1"/>
</dbReference>
<dbReference type="AlphaFoldDB" id="D8QNX0"/>
<comment type="similarity">
    <text evidence="2 3">Belongs to the small heat shock protein (HSP20) family.</text>
</comment>
<evidence type="ECO:0000313" key="7">
    <source>
        <dbReference type="Proteomes" id="UP000001514"/>
    </source>
</evidence>
<dbReference type="GO" id="GO:0009408">
    <property type="term" value="P:response to heat"/>
    <property type="evidence" value="ECO:0000318"/>
    <property type="project" value="GO_Central"/>
</dbReference>
<evidence type="ECO:0000256" key="3">
    <source>
        <dbReference type="RuleBase" id="RU003616"/>
    </source>
</evidence>
<evidence type="ECO:0000313" key="5">
    <source>
        <dbReference type="EMBL" id="EFJ15612.1"/>
    </source>
</evidence>
<dbReference type="Proteomes" id="UP000001514">
    <property type="component" value="Unassembled WGS sequence"/>
</dbReference>
<protein>
    <recommendedName>
        <fullName evidence="4">SHSP domain-containing protein</fullName>
    </recommendedName>
</protein>
<dbReference type="KEGG" id="smo:SELMODRAFT_73459"/>
<dbReference type="eggNOG" id="KOG0710">
    <property type="taxonomic scope" value="Eukaryota"/>
</dbReference>
<evidence type="ECO:0000256" key="2">
    <source>
        <dbReference type="PROSITE-ProRule" id="PRU00285"/>
    </source>
</evidence>
<dbReference type="EMBL" id="GL377565">
    <property type="protein sequence ID" value="EFJ38825.1"/>
    <property type="molecule type" value="Genomic_DNA"/>
</dbReference>
<dbReference type="InterPro" id="IPR002068">
    <property type="entry name" value="A-crystallin/Hsp20_dom"/>
</dbReference>
<evidence type="ECO:0000256" key="1">
    <source>
        <dbReference type="ARBA" id="ARBA00023016"/>
    </source>
</evidence>
<dbReference type="GO" id="GO:0042542">
    <property type="term" value="P:response to hydrogen peroxide"/>
    <property type="evidence" value="ECO:0000318"/>
    <property type="project" value="GO_Central"/>
</dbReference>
<dbReference type="HOGENOM" id="CLU_046737_5_1_1"/>
<dbReference type="Gramene" id="EFJ15612">
    <property type="protein sequence ID" value="EFJ15612"/>
    <property type="gene ID" value="SELMODRAFT_118204"/>
</dbReference>
<dbReference type="GO" id="GO:0051082">
    <property type="term" value="F:unfolded protein binding"/>
    <property type="evidence" value="ECO:0000318"/>
    <property type="project" value="GO_Central"/>
</dbReference>
<dbReference type="Gramene" id="EFJ38825">
    <property type="protein sequence ID" value="EFJ38825"/>
    <property type="gene ID" value="SELMODRAFT_73459"/>
</dbReference>
<sequence>SIAVDVKEFPDAYMFVADVPGLRNTDIKIDVVNDRFMTISGGRSRNDEPGAYYISLERTMGKFIRKFQLPGNSNLDAMRAGCQDGVLTIFVPMAPPLAEPVVRPVLDVAWDRRKSKG</sequence>
<proteinExistence type="inferred from homology"/>
<evidence type="ECO:0000259" key="4">
    <source>
        <dbReference type="PROSITE" id="PS01031"/>
    </source>
</evidence>
<dbReference type="InterPro" id="IPR031107">
    <property type="entry name" value="Small_HSP"/>
</dbReference>
<feature type="non-terminal residue" evidence="6">
    <location>
        <position position="1"/>
    </location>
</feature>
<dbReference type="STRING" id="88036.D8QNX0"/>
<dbReference type="KEGG" id="smo:SELMODRAFT_118204"/>
<dbReference type="PROSITE" id="PS01031">
    <property type="entry name" value="SHSP"/>
    <property type="match status" value="1"/>
</dbReference>
<feature type="domain" description="SHSP" evidence="4">
    <location>
        <begin position="1"/>
        <end position="111"/>
    </location>
</feature>
<keyword evidence="7" id="KW-1185">Reference proteome</keyword>
<dbReference type="PANTHER" id="PTHR11527">
    <property type="entry name" value="HEAT-SHOCK PROTEIN 20 FAMILY MEMBER"/>
    <property type="match status" value="1"/>
</dbReference>
<name>D8QNX0_SELML</name>
<dbReference type="SUPFAM" id="SSF49764">
    <property type="entry name" value="HSP20-like chaperones"/>
    <property type="match status" value="1"/>
</dbReference>
<accession>D8QNX0</accession>
<dbReference type="Pfam" id="PF00011">
    <property type="entry name" value="HSP20"/>
    <property type="match status" value="1"/>
</dbReference>
<gene>
    <name evidence="5" type="ORF">SELMODRAFT_118204</name>
    <name evidence="6" type="ORF">SELMODRAFT_73459</name>
</gene>
<dbReference type="OMA" id="DAYMFVA"/>
<dbReference type="InParanoid" id="D8QNX0"/>
<organism evidence="7">
    <name type="scientific">Selaginella moellendorffii</name>
    <name type="common">Spikemoss</name>
    <dbReference type="NCBI Taxonomy" id="88036"/>
    <lineage>
        <taxon>Eukaryota</taxon>
        <taxon>Viridiplantae</taxon>
        <taxon>Streptophyta</taxon>
        <taxon>Embryophyta</taxon>
        <taxon>Tracheophyta</taxon>
        <taxon>Lycopodiopsida</taxon>
        <taxon>Selaginellales</taxon>
        <taxon>Selaginellaceae</taxon>
        <taxon>Selaginella</taxon>
    </lineage>
</organism>
<reference evidence="6 7" key="1">
    <citation type="journal article" date="2011" name="Science">
        <title>The Selaginella genome identifies genetic changes associated with the evolution of vascular plants.</title>
        <authorList>
            <person name="Banks J.A."/>
            <person name="Nishiyama T."/>
            <person name="Hasebe M."/>
            <person name="Bowman J.L."/>
            <person name="Gribskov M."/>
            <person name="dePamphilis C."/>
            <person name="Albert V.A."/>
            <person name="Aono N."/>
            <person name="Aoyama T."/>
            <person name="Ambrose B.A."/>
            <person name="Ashton N.W."/>
            <person name="Axtell M.J."/>
            <person name="Barker E."/>
            <person name="Barker M.S."/>
            <person name="Bennetzen J.L."/>
            <person name="Bonawitz N.D."/>
            <person name="Chapple C."/>
            <person name="Cheng C."/>
            <person name="Correa L.G."/>
            <person name="Dacre M."/>
            <person name="DeBarry J."/>
            <person name="Dreyer I."/>
            <person name="Elias M."/>
            <person name="Engstrom E.M."/>
            <person name="Estelle M."/>
            <person name="Feng L."/>
            <person name="Finet C."/>
            <person name="Floyd S.K."/>
            <person name="Frommer W.B."/>
            <person name="Fujita T."/>
            <person name="Gramzow L."/>
            <person name="Gutensohn M."/>
            <person name="Harholt J."/>
            <person name="Hattori M."/>
            <person name="Heyl A."/>
            <person name="Hirai T."/>
            <person name="Hiwatashi Y."/>
            <person name="Ishikawa M."/>
            <person name="Iwata M."/>
            <person name="Karol K.G."/>
            <person name="Koehler B."/>
            <person name="Kolukisaoglu U."/>
            <person name="Kubo M."/>
            <person name="Kurata T."/>
            <person name="Lalonde S."/>
            <person name="Li K."/>
            <person name="Li Y."/>
            <person name="Litt A."/>
            <person name="Lyons E."/>
            <person name="Manning G."/>
            <person name="Maruyama T."/>
            <person name="Michael T.P."/>
            <person name="Mikami K."/>
            <person name="Miyazaki S."/>
            <person name="Morinaga S."/>
            <person name="Murata T."/>
            <person name="Mueller-Roeber B."/>
            <person name="Nelson D.R."/>
            <person name="Obara M."/>
            <person name="Oguri Y."/>
            <person name="Olmstead R.G."/>
            <person name="Onodera N."/>
            <person name="Petersen B.L."/>
            <person name="Pils B."/>
            <person name="Prigge M."/>
            <person name="Rensing S.A."/>
            <person name="Riano-Pachon D.M."/>
            <person name="Roberts A.W."/>
            <person name="Sato Y."/>
            <person name="Scheller H.V."/>
            <person name="Schulz B."/>
            <person name="Schulz C."/>
            <person name="Shakirov E.V."/>
            <person name="Shibagaki N."/>
            <person name="Shinohara N."/>
            <person name="Shippen D.E."/>
            <person name="Soerensen I."/>
            <person name="Sotooka R."/>
            <person name="Sugimoto N."/>
            <person name="Sugita M."/>
            <person name="Sumikawa N."/>
            <person name="Tanurdzic M."/>
            <person name="Theissen G."/>
            <person name="Ulvskov P."/>
            <person name="Wakazuki S."/>
            <person name="Weng J.K."/>
            <person name="Willats W.W."/>
            <person name="Wipf D."/>
            <person name="Wolf P.G."/>
            <person name="Yang L."/>
            <person name="Zimmer A.D."/>
            <person name="Zhu Q."/>
            <person name="Mitros T."/>
            <person name="Hellsten U."/>
            <person name="Loque D."/>
            <person name="Otillar R."/>
            <person name="Salamov A."/>
            <person name="Schmutz J."/>
            <person name="Shapiro H."/>
            <person name="Lindquist E."/>
            <person name="Lucas S."/>
            <person name="Rokhsar D."/>
            <person name="Grigoriev I.V."/>
        </authorList>
    </citation>
    <scope>NUCLEOTIDE SEQUENCE [LARGE SCALE GENOMIC DNA]</scope>
</reference>
<dbReference type="GO" id="GO:0051259">
    <property type="term" value="P:protein complex oligomerization"/>
    <property type="evidence" value="ECO:0000318"/>
    <property type="project" value="GO_Central"/>
</dbReference>
<evidence type="ECO:0000313" key="6">
    <source>
        <dbReference type="EMBL" id="EFJ38825.1"/>
    </source>
</evidence>
<keyword evidence="1" id="KW-0346">Stress response</keyword>
<dbReference type="GO" id="GO:0009651">
    <property type="term" value="P:response to salt stress"/>
    <property type="evidence" value="ECO:0000318"/>
    <property type="project" value="GO_Central"/>
</dbReference>
<dbReference type="GO" id="GO:0006457">
    <property type="term" value="P:protein folding"/>
    <property type="evidence" value="ECO:0000318"/>
    <property type="project" value="GO_Central"/>
</dbReference>
<dbReference type="EMBL" id="GL377622">
    <property type="protein sequence ID" value="EFJ15612.1"/>
    <property type="molecule type" value="Genomic_DNA"/>
</dbReference>
<dbReference type="InterPro" id="IPR008978">
    <property type="entry name" value="HSP20-like_chaperone"/>
</dbReference>